<protein>
    <submittedName>
        <fullName evidence="2">Uncharacterized protein</fullName>
    </submittedName>
</protein>
<dbReference type="AlphaFoldDB" id="A0A177THH8"/>
<organism evidence="2 3">
    <name type="scientific">Tilletia indica</name>
    <dbReference type="NCBI Taxonomy" id="43049"/>
    <lineage>
        <taxon>Eukaryota</taxon>
        <taxon>Fungi</taxon>
        <taxon>Dikarya</taxon>
        <taxon>Basidiomycota</taxon>
        <taxon>Ustilaginomycotina</taxon>
        <taxon>Exobasidiomycetes</taxon>
        <taxon>Tilletiales</taxon>
        <taxon>Tilletiaceae</taxon>
        <taxon>Tilletia</taxon>
    </lineage>
</organism>
<comment type="caution">
    <text evidence="2">The sequence shown here is derived from an EMBL/GenBank/DDBJ whole genome shotgun (WGS) entry which is preliminary data.</text>
</comment>
<name>A0A177THH8_9BASI</name>
<evidence type="ECO:0000313" key="2">
    <source>
        <dbReference type="EMBL" id="KAE8244436.1"/>
    </source>
</evidence>
<keyword evidence="3" id="KW-1185">Reference proteome</keyword>
<reference evidence="2" key="2">
    <citation type="journal article" date="2019" name="IMA Fungus">
        <title>Genome sequencing and comparison of five Tilletia species to identify candidate genes for the detection of regulated species infecting wheat.</title>
        <authorList>
            <person name="Nguyen H.D.T."/>
            <person name="Sultana T."/>
            <person name="Kesanakurti P."/>
            <person name="Hambleton S."/>
        </authorList>
    </citation>
    <scope>NUCLEOTIDE SEQUENCE</scope>
    <source>
        <strain evidence="2">DAOMC 236416</strain>
    </source>
</reference>
<accession>A0A177THH8</accession>
<dbReference type="Proteomes" id="UP000077521">
    <property type="component" value="Unassembled WGS sequence"/>
</dbReference>
<proteinExistence type="predicted"/>
<feature type="compositionally biased region" description="Polar residues" evidence="1">
    <location>
        <begin position="110"/>
        <end position="119"/>
    </location>
</feature>
<evidence type="ECO:0000313" key="3">
    <source>
        <dbReference type="Proteomes" id="UP000077521"/>
    </source>
</evidence>
<reference evidence="2" key="1">
    <citation type="submission" date="2016-04" db="EMBL/GenBank/DDBJ databases">
        <authorList>
            <person name="Nguyen H.D."/>
            <person name="Samba Siva P."/>
            <person name="Cullis J."/>
            <person name="Levesque C.A."/>
            <person name="Hambleton S."/>
        </authorList>
    </citation>
    <scope>NUCLEOTIDE SEQUENCE</scope>
    <source>
        <strain evidence="2">DAOMC 236416</strain>
    </source>
</reference>
<sequence>MRFSAVGVLSTVEGHEEEKERAQAFSSVCLFSDSAFFRIGVALVPLQGYWTKKLVVKHAAALTSVNCAASVDIDSGISPPLRHQLPLRDADRTISDLRSLLTQHHADGRSSAQARQRGSQGEDRG</sequence>
<feature type="region of interest" description="Disordered" evidence="1">
    <location>
        <begin position="102"/>
        <end position="125"/>
    </location>
</feature>
<dbReference type="EMBL" id="LWDF02000654">
    <property type="protein sequence ID" value="KAE8244436.1"/>
    <property type="molecule type" value="Genomic_DNA"/>
</dbReference>
<gene>
    <name evidence="2" type="ORF">A4X13_0g6593</name>
</gene>
<evidence type="ECO:0000256" key="1">
    <source>
        <dbReference type="SAM" id="MobiDB-lite"/>
    </source>
</evidence>